<protein>
    <submittedName>
        <fullName evidence="1">Uncharacterized protein</fullName>
    </submittedName>
</protein>
<name>A0A8K0H7N3_9ROSA</name>
<gene>
    <name evidence="1" type="ORF">FNV43_RR12324</name>
</gene>
<dbReference type="Proteomes" id="UP000796880">
    <property type="component" value="Unassembled WGS sequence"/>
</dbReference>
<organism evidence="1 2">
    <name type="scientific">Rhamnella rubrinervis</name>
    <dbReference type="NCBI Taxonomy" id="2594499"/>
    <lineage>
        <taxon>Eukaryota</taxon>
        <taxon>Viridiplantae</taxon>
        <taxon>Streptophyta</taxon>
        <taxon>Embryophyta</taxon>
        <taxon>Tracheophyta</taxon>
        <taxon>Spermatophyta</taxon>
        <taxon>Magnoliopsida</taxon>
        <taxon>eudicotyledons</taxon>
        <taxon>Gunneridae</taxon>
        <taxon>Pentapetalae</taxon>
        <taxon>rosids</taxon>
        <taxon>fabids</taxon>
        <taxon>Rosales</taxon>
        <taxon>Rhamnaceae</taxon>
        <taxon>rhamnoid group</taxon>
        <taxon>Rhamneae</taxon>
        <taxon>Rhamnella</taxon>
    </lineage>
</organism>
<dbReference type="OrthoDB" id="1385425at2759"/>
<dbReference type="Pfam" id="PF03140">
    <property type="entry name" value="DUF247"/>
    <property type="match status" value="1"/>
</dbReference>
<reference evidence="1" key="1">
    <citation type="submission" date="2020-03" db="EMBL/GenBank/DDBJ databases">
        <title>A high-quality chromosome-level genome assembly of a woody plant with both climbing and erect habits, Rhamnella rubrinervis.</title>
        <authorList>
            <person name="Lu Z."/>
            <person name="Yang Y."/>
            <person name="Zhu X."/>
            <person name="Sun Y."/>
        </authorList>
    </citation>
    <scope>NUCLEOTIDE SEQUENCE</scope>
    <source>
        <strain evidence="1">BYM</strain>
        <tissue evidence="1">Leaf</tissue>
    </source>
</reference>
<evidence type="ECO:0000313" key="1">
    <source>
        <dbReference type="EMBL" id="KAF3447144.1"/>
    </source>
</evidence>
<dbReference type="AlphaFoldDB" id="A0A8K0H7N3"/>
<comment type="caution">
    <text evidence="1">The sequence shown here is derived from an EMBL/GenBank/DDBJ whole genome shotgun (WGS) entry which is preliminary data.</text>
</comment>
<proteinExistence type="predicted"/>
<keyword evidence="2" id="KW-1185">Reference proteome</keyword>
<dbReference type="PANTHER" id="PTHR31170:SF25">
    <property type="entry name" value="BNAA09G04570D PROTEIN"/>
    <property type="match status" value="1"/>
</dbReference>
<sequence>MGGKDHEINIEEDPYASLVSSITKNELEKVRPISSTTCIYKVPDRLRRANEAAYTPNVVSIGPIHHDKSLQIIKDHKRRFLKNFLERTDNDLIHYAKIVKDSEQRLRGCYQETFELSSNEFCHIILVDAVFLVELFFCYYPEQTEVRVQPPDGSRWSSYARQVLDDIGPELLLLENQLPFFILEEIWKDATSKSIVRFFQRYYSLSLNLEERKGANLDEMPMHFVDLVRKLYIPHKPKSGPKRGNSSSS</sequence>
<accession>A0A8K0H7N3</accession>
<dbReference type="EMBL" id="VOIH02000005">
    <property type="protein sequence ID" value="KAF3447144.1"/>
    <property type="molecule type" value="Genomic_DNA"/>
</dbReference>
<dbReference type="InterPro" id="IPR004158">
    <property type="entry name" value="DUF247_pln"/>
</dbReference>
<dbReference type="PANTHER" id="PTHR31170">
    <property type="entry name" value="BNAC04G53230D PROTEIN"/>
    <property type="match status" value="1"/>
</dbReference>
<evidence type="ECO:0000313" key="2">
    <source>
        <dbReference type="Proteomes" id="UP000796880"/>
    </source>
</evidence>